<accession>A0A0B7J5T6</accession>
<evidence type="ECO:0000313" key="8">
    <source>
        <dbReference type="Proteomes" id="UP000241426"/>
    </source>
</evidence>
<comment type="similarity">
    <text evidence="2">Belongs to the membrane fusion protein (MFP) (TC 8.A.1) family.</text>
</comment>
<dbReference type="SUPFAM" id="SSF111369">
    <property type="entry name" value="HlyD-like secretion proteins"/>
    <property type="match status" value="1"/>
</dbReference>
<dbReference type="Pfam" id="PF25917">
    <property type="entry name" value="BSH_RND"/>
    <property type="match status" value="1"/>
</dbReference>
<sequence>MKKMAVAVLVAAVLSGSYFYFQGTSHAAQKKSPPERSQRVVSVTTDEVASVAVAQSLSLVGKLNAEHAVNVAAEVSAKIKTIAVPVNTTVTKGQLLIQLDDDKAAAAYDEALAYRNDEQRKLTEFKRLLVRGAITKTEIDAQAASVSIANARLKAALANLNDHAIRAPFNGTIGLYDFSPGHMVAAGGELFNFDDLSSMRLDIEVPEQYISSLKVGINVTARSQAWGDRAFVGKIQAIDSRVQPDSLNIKVRVVFENKDHALKPGMLLATDIDFIPYQQAIIPVQALEYSGTKRYVYIVDDQQKVHRTLVELGERIDNNVVIQKGIKIGERIVVQGLVNMRDGITIKDITPAAGVTS</sequence>
<protein>
    <submittedName>
        <fullName evidence="7">Efflux RND transporter periplasmic adaptor subunit</fullName>
    </submittedName>
</protein>
<dbReference type="Gene3D" id="1.10.287.470">
    <property type="entry name" value="Helix hairpin bin"/>
    <property type="match status" value="1"/>
</dbReference>
<evidence type="ECO:0000313" key="7">
    <source>
        <dbReference type="EMBL" id="PSU88091.1"/>
    </source>
</evidence>
<gene>
    <name evidence="7" type="ORF">C9J27_25770</name>
</gene>
<evidence type="ECO:0000259" key="6">
    <source>
        <dbReference type="Pfam" id="PF25967"/>
    </source>
</evidence>
<dbReference type="EMBL" id="PYNF01000058">
    <property type="protein sequence ID" value="PSU88091.1"/>
    <property type="molecule type" value="Genomic_DNA"/>
</dbReference>
<dbReference type="Gene3D" id="2.40.420.20">
    <property type="match status" value="1"/>
</dbReference>
<name>A0A0B7J5T6_9GAMM</name>
<proteinExistence type="inferred from homology"/>
<dbReference type="NCBIfam" id="TIGR01730">
    <property type="entry name" value="RND_mfp"/>
    <property type="match status" value="1"/>
</dbReference>
<dbReference type="Pfam" id="PF25967">
    <property type="entry name" value="RND-MFP_C"/>
    <property type="match status" value="1"/>
</dbReference>
<feature type="domain" description="Multidrug resistance protein MdtA-like barrel-sandwich hybrid" evidence="4">
    <location>
        <begin position="68"/>
        <end position="189"/>
    </location>
</feature>
<dbReference type="Gene3D" id="2.40.30.170">
    <property type="match status" value="1"/>
</dbReference>
<dbReference type="RefSeq" id="WP_036793596.1">
    <property type="nucleotide sequence ID" value="NZ_LN794352.1"/>
</dbReference>
<dbReference type="PANTHER" id="PTHR30469">
    <property type="entry name" value="MULTIDRUG RESISTANCE PROTEIN MDTA"/>
    <property type="match status" value="1"/>
</dbReference>
<dbReference type="GeneID" id="29942296"/>
<evidence type="ECO:0000259" key="5">
    <source>
        <dbReference type="Pfam" id="PF25954"/>
    </source>
</evidence>
<dbReference type="InterPro" id="IPR058792">
    <property type="entry name" value="Beta-barrel_RND_2"/>
</dbReference>
<dbReference type="FunFam" id="2.40.30.170:FF:000010">
    <property type="entry name" value="Efflux RND transporter periplasmic adaptor subunit"/>
    <property type="match status" value="1"/>
</dbReference>
<dbReference type="GO" id="GO:0015562">
    <property type="term" value="F:efflux transmembrane transporter activity"/>
    <property type="evidence" value="ECO:0007669"/>
    <property type="project" value="TreeGrafter"/>
</dbReference>
<dbReference type="Proteomes" id="UP000241426">
    <property type="component" value="Unassembled WGS sequence"/>
</dbReference>
<dbReference type="InterPro" id="IPR058625">
    <property type="entry name" value="MdtA-like_BSH"/>
</dbReference>
<dbReference type="InterPro" id="IPR058627">
    <property type="entry name" value="MdtA-like_C"/>
</dbReference>
<dbReference type="Pfam" id="PF25954">
    <property type="entry name" value="Beta-barrel_RND_2"/>
    <property type="match status" value="1"/>
</dbReference>
<dbReference type="InterPro" id="IPR006143">
    <property type="entry name" value="RND_pump_MFP"/>
</dbReference>
<dbReference type="PANTHER" id="PTHR30469:SF13">
    <property type="entry name" value="HAE1 FAMILY EFFLUX PUMP MFP COMPONENT"/>
    <property type="match status" value="1"/>
</dbReference>
<evidence type="ECO:0000256" key="2">
    <source>
        <dbReference type="ARBA" id="ARBA00009477"/>
    </source>
</evidence>
<feature type="domain" description="Multidrug resistance protein MdtA-like C-terminal permuted SH3" evidence="6">
    <location>
        <begin position="281"/>
        <end position="337"/>
    </location>
</feature>
<dbReference type="AlphaFoldDB" id="A0A0B7J5T6"/>
<feature type="domain" description="CusB-like beta-barrel" evidence="5">
    <location>
        <begin position="201"/>
        <end position="269"/>
    </location>
</feature>
<comment type="subcellular location">
    <subcellularLocation>
        <location evidence="1">Cell envelope</location>
    </subcellularLocation>
</comment>
<dbReference type="eggNOG" id="COG0845">
    <property type="taxonomic scope" value="Bacteria"/>
</dbReference>
<reference evidence="7 8" key="1">
    <citation type="submission" date="2018-01" db="EMBL/GenBank/DDBJ databases">
        <title>Whole genome sequencing of Histamine producing bacteria.</title>
        <authorList>
            <person name="Butler K."/>
        </authorList>
    </citation>
    <scope>NUCLEOTIDE SEQUENCE [LARGE SCALE GENOMIC DNA]</scope>
    <source>
        <strain evidence="7 8">FS-7.2</strain>
    </source>
</reference>
<evidence type="ECO:0000256" key="1">
    <source>
        <dbReference type="ARBA" id="ARBA00004196"/>
    </source>
</evidence>
<comment type="caution">
    <text evidence="7">The sequence shown here is derived from an EMBL/GenBank/DDBJ whole genome shotgun (WGS) entry which is preliminary data.</text>
</comment>
<dbReference type="Gene3D" id="2.40.50.100">
    <property type="match status" value="1"/>
</dbReference>
<accession>A0A2T3KA42</accession>
<organism evidence="7 8">
    <name type="scientific">Photobacterium kishitanii</name>
    <dbReference type="NCBI Taxonomy" id="318456"/>
    <lineage>
        <taxon>Bacteria</taxon>
        <taxon>Pseudomonadati</taxon>
        <taxon>Pseudomonadota</taxon>
        <taxon>Gammaproteobacteria</taxon>
        <taxon>Vibrionales</taxon>
        <taxon>Vibrionaceae</taxon>
        <taxon>Photobacterium</taxon>
    </lineage>
</organism>
<keyword evidence="3" id="KW-0813">Transport</keyword>
<evidence type="ECO:0000259" key="4">
    <source>
        <dbReference type="Pfam" id="PF25917"/>
    </source>
</evidence>
<dbReference type="GO" id="GO:1990281">
    <property type="term" value="C:efflux pump complex"/>
    <property type="evidence" value="ECO:0007669"/>
    <property type="project" value="TreeGrafter"/>
</dbReference>
<evidence type="ECO:0000256" key="3">
    <source>
        <dbReference type="ARBA" id="ARBA00022448"/>
    </source>
</evidence>